<comment type="subcellular location">
    <subcellularLocation>
        <location evidence="1">Cell membrane</location>
        <topology evidence="1">Multi-pass membrane protein</topology>
    </subcellularLocation>
</comment>
<feature type="transmembrane region" description="Helical" evidence="8">
    <location>
        <begin position="415"/>
        <end position="434"/>
    </location>
</feature>
<evidence type="ECO:0000259" key="9">
    <source>
        <dbReference type="PROSITE" id="PS51202"/>
    </source>
</evidence>
<evidence type="ECO:0000256" key="3">
    <source>
        <dbReference type="ARBA" id="ARBA00022448"/>
    </source>
</evidence>
<dbReference type="Pfam" id="PF06826">
    <property type="entry name" value="Asp-Al_Ex"/>
    <property type="match status" value="2"/>
</dbReference>
<evidence type="ECO:0000256" key="8">
    <source>
        <dbReference type="SAM" id="Phobius"/>
    </source>
</evidence>
<proteinExistence type="inferred from homology"/>
<comment type="similarity">
    <text evidence="2">Belongs to the AAE transporter (TC 2.A.81) family.</text>
</comment>
<feature type="transmembrane region" description="Helical" evidence="8">
    <location>
        <begin position="158"/>
        <end position="179"/>
    </location>
</feature>
<dbReference type="PROSITE" id="PS51202">
    <property type="entry name" value="RCK_C"/>
    <property type="match status" value="2"/>
</dbReference>
<feature type="transmembrane region" description="Helical" evidence="8">
    <location>
        <begin position="12"/>
        <end position="28"/>
    </location>
</feature>
<dbReference type="InterPro" id="IPR050144">
    <property type="entry name" value="AAE_transporter"/>
</dbReference>
<dbReference type="SUPFAM" id="SSF116726">
    <property type="entry name" value="TrkA C-terminal domain-like"/>
    <property type="match status" value="2"/>
</dbReference>
<feature type="transmembrane region" description="Helical" evidence="8">
    <location>
        <begin position="387"/>
        <end position="409"/>
    </location>
</feature>
<evidence type="ECO:0000256" key="2">
    <source>
        <dbReference type="ARBA" id="ARBA00009854"/>
    </source>
</evidence>
<feature type="transmembrane region" description="Helical" evidence="8">
    <location>
        <begin position="479"/>
        <end position="499"/>
    </location>
</feature>
<keyword evidence="3" id="KW-0813">Transport</keyword>
<keyword evidence="11" id="KW-1185">Reference proteome</keyword>
<feature type="transmembrane region" description="Helical" evidence="8">
    <location>
        <begin position="542"/>
        <end position="565"/>
    </location>
</feature>
<protein>
    <submittedName>
        <fullName evidence="10">Aspartate-alanine antiporter</fullName>
    </submittedName>
</protein>
<keyword evidence="6 8" id="KW-1133">Transmembrane helix</keyword>
<keyword evidence="5 8" id="KW-0812">Transmembrane</keyword>
<dbReference type="InterPro" id="IPR006512">
    <property type="entry name" value="YidE_YbjL"/>
</dbReference>
<dbReference type="RefSeq" id="WP_346337145.1">
    <property type="nucleotide sequence ID" value="NZ_JBBYXI010000003.1"/>
</dbReference>
<evidence type="ECO:0000256" key="1">
    <source>
        <dbReference type="ARBA" id="ARBA00004651"/>
    </source>
</evidence>
<dbReference type="InterPro" id="IPR022457">
    <property type="entry name" value="Asp_Ala_antiprt"/>
</dbReference>
<feature type="domain" description="RCK C-terminal" evidence="9">
    <location>
        <begin position="294"/>
        <end position="381"/>
    </location>
</feature>
<feature type="transmembrane region" description="Helical" evidence="8">
    <location>
        <begin position="511"/>
        <end position="530"/>
    </location>
</feature>
<dbReference type="PANTHER" id="PTHR30445">
    <property type="entry name" value="K(+)_H(+) ANTIPORTER SUBUNIT KHTT"/>
    <property type="match status" value="1"/>
</dbReference>
<dbReference type="PANTHER" id="PTHR30445:SF9">
    <property type="match status" value="1"/>
</dbReference>
<name>A0ABV0BK69_9HYPH</name>
<evidence type="ECO:0000313" key="10">
    <source>
        <dbReference type="EMBL" id="MEN3931105.1"/>
    </source>
</evidence>
<feature type="transmembrane region" description="Helical" evidence="8">
    <location>
        <begin position="63"/>
        <end position="81"/>
    </location>
</feature>
<feature type="transmembrane region" description="Helical" evidence="8">
    <location>
        <begin position="455"/>
        <end position="473"/>
    </location>
</feature>
<keyword evidence="4" id="KW-1003">Cell membrane</keyword>
<evidence type="ECO:0000256" key="6">
    <source>
        <dbReference type="ARBA" id="ARBA00022989"/>
    </source>
</evidence>
<dbReference type="Proteomes" id="UP001418637">
    <property type="component" value="Unassembled WGS sequence"/>
</dbReference>
<keyword evidence="7 8" id="KW-0472">Membrane</keyword>
<evidence type="ECO:0000256" key="5">
    <source>
        <dbReference type="ARBA" id="ARBA00022692"/>
    </source>
</evidence>
<gene>
    <name evidence="10" type="primary">aspT</name>
    <name evidence="10" type="ORF">WJT86_08550</name>
</gene>
<dbReference type="EMBL" id="JBBYXI010000003">
    <property type="protein sequence ID" value="MEN3931105.1"/>
    <property type="molecule type" value="Genomic_DNA"/>
</dbReference>
<comment type="caution">
    <text evidence="10">The sequence shown here is derived from an EMBL/GenBank/DDBJ whole genome shotgun (WGS) entry which is preliminary data.</text>
</comment>
<reference evidence="10 11" key="1">
    <citation type="submission" date="2024-04" db="EMBL/GenBank/DDBJ databases">
        <title>A novel species isolated from cricket.</title>
        <authorList>
            <person name="Wang H.-C."/>
        </authorList>
    </citation>
    <scope>NUCLEOTIDE SEQUENCE [LARGE SCALE GENOMIC DNA]</scope>
    <source>
        <strain evidence="10 11">WL0021</strain>
    </source>
</reference>
<feature type="domain" description="RCK C-terminal" evidence="9">
    <location>
        <begin position="210"/>
        <end position="292"/>
    </location>
</feature>
<sequence length="566" mass="60273">MWSWFIETLRTYPEIAIFLSLAIGYYVGGKSYRGFSLGAVTATLLSAILIGQLGMTISANVKSVFFLIFLFAVGYGVGPQFVRGLAKDGIPQAIFSAVVCVLCLAAAYVAAKIAGYDLGYSAGLFAGAQTISASMGLANDAIVRLNLPADQTKEMLDAIPVAYAVTYIFGTIGSAIILAQIGPKIMGINLEAECKRYEAEMGGATQSSGQDDEGALWHQYLLRAYKVQEFSSEIGRTIVDVEHSIPGERFFVERIRRDGAIIETTPDTVIQPGDILAIFARQHVLVDRISHIIQEVEDTELLNIAEEGVDVYVTSKEIDGKTLKELSGTPAAHGIFLRTITRGATAVNIPVLPQTTIHRGDILKLVGTTREITAAAKTIGYIDKPSTVADVAFIGAAIAIGALIGAVVFKVGGVPLTLSTAGGALISGLVFGWLRSIHPTFGRIPSSTLWFMNSVGLNIFIAVVGISAGPSFVAGLKALGISLFLWGVFVTSVPLFLSMYIGRYIFRFDPALLFGICAGARTTTAALGMICERAKSQIPSLGYTVTYAVGNTLLTIWGMVIVILLS</sequence>
<dbReference type="NCBIfam" id="TIGR01625">
    <property type="entry name" value="YidE_YbjL_dupl"/>
    <property type="match status" value="1"/>
</dbReference>
<dbReference type="NCBIfam" id="TIGR03802">
    <property type="entry name" value="Asp_Ala_antiprt"/>
    <property type="match status" value="1"/>
</dbReference>
<dbReference type="Gene3D" id="3.30.70.1450">
    <property type="entry name" value="Regulator of K+ conductance, C-terminal domain"/>
    <property type="match status" value="2"/>
</dbReference>
<evidence type="ECO:0000256" key="7">
    <source>
        <dbReference type="ARBA" id="ARBA00023136"/>
    </source>
</evidence>
<dbReference type="InterPro" id="IPR036721">
    <property type="entry name" value="RCK_C_sf"/>
</dbReference>
<feature type="transmembrane region" description="Helical" evidence="8">
    <location>
        <begin position="34"/>
        <end position="51"/>
    </location>
</feature>
<evidence type="ECO:0000256" key="4">
    <source>
        <dbReference type="ARBA" id="ARBA00022475"/>
    </source>
</evidence>
<evidence type="ECO:0000313" key="11">
    <source>
        <dbReference type="Proteomes" id="UP001418637"/>
    </source>
</evidence>
<feature type="transmembrane region" description="Helical" evidence="8">
    <location>
        <begin position="118"/>
        <end position="138"/>
    </location>
</feature>
<accession>A0ABV0BK69</accession>
<feature type="transmembrane region" description="Helical" evidence="8">
    <location>
        <begin position="93"/>
        <end position="111"/>
    </location>
</feature>
<organism evidence="10 11">
    <name type="scientific">Hohaiivirga grylli</name>
    <dbReference type="NCBI Taxonomy" id="3133970"/>
    <lineage>
        <taxon>Bacteria</taxon>
        <taxon>Pseudomonadati</taxon>
        <taxon>Pseudomonadota</taxon>
        <taxon>Alphaproteobacteria</taxon>
        <taxon>Hyphomicrobiales</taxon>
        <taxon>Methylobacteriaceae</taxon>
        <taxon>Hohaiivirga</taxon>
    </lineage>
</organism>
<dbReference type="InterPro" id="IPR006037">
    <property type="entry name" value="RCK_C"/>
</dbReference>